<feature type="non-terminal residue" evidence="5">
    <location>
        <position position="1"/>
    </location>
</feature>
<proteinExistence type="inferred from homology"/>
<dbReference type="Gene3D" id="2.40.100.10">
    <property type="entry name" value="Cyclophilin-like"/>
    <property type="match status" value="1"/>
</dbReference>
<dbReference type="CDD" id="cd00317">
    <property type="entry name" value="cyclophilin"/>
    <property type="match status" value="1"/>
</dbReference>
<keyword evidence="2" id="KW-0539">Nucleus</keyword>
<dbReference type="InterPro" id="IPR029000">
    <property type="entry name" value="Cyclophilin-like_dom_sf"/>
</dbReference>
<dbReference type="InterPro" id="IPR044666">
    <property type="entry name" value="Cyclophilin_A-like"/>
</dbReference>
<dbReference type="Proteomes" id="UP000265618">
    <property type="component" value="Unassembled WGS sequence"/>
</dbReference>
<name>A0A9K3GLT7_9EUKA</name>
<comment type="caution">
    <text evidence="5">The sequence shown here is derived from an EMBL/GenBank/DDBJ whole genome shotgun (WGS) entry which is preliminary data.</text>
</comment>
<evidence type="ECO:0000313" key="6">
    <source>
        <dbReference type="Proteomes" id="UP000265618"/>
    </source>
</evidence>
<dbReference type="GO" id="GO:0071013">
    <property type="term" value="C:catalytic step 2 spliceosome"/>
    <property type="evidence" value="ECO:0007669"/>
    <property type="project" value="TreeGrafter"/>
</dbReference>
<dbReference type="AlphaFoldDB" id="A0A9K3GLT7"/>
<dbReference type="EC" id="5.2.1.8" evidence="3"/>
<comment type="catalytic activity">
    <reaction evidence="3">
        <text>[protein]-peptidylproline (omega=180) = [protein]-peptidylproline (omega=0)</text>
        <dbReference type="Rhea" id="RHEA:16237"/>
        <dbReference type="Rhea" id="RHEA-COMP:10747"/>
        <dbReference type="Rhea" id="RHEA-COMP:10748"/>
        <dbReference type="ChEBI" id="CHEBI:83833"/>
        <dbReference type="ChEBI" id="CHEBI:83834"/>
        <dbReference type="EC" id="5.2.1.8"/>
    </reaction>
</comment>
<dbReference type="PANTHER" id="PTHR45625:SF6">
    <property type="entry name" value="SPLICEOSOME-ASSOCIATED PROTEIN CWC27 HOMOLOG"/>
    <property type="match status" value="1"/>
</dbReference>
<sequence length="237" mass="26239">MGGSKRRTNRGVVRSADIGLIDANTQDAIGFKLGDQDKDVSTHMQSQLRGRVAGGIVQQALEASKRKRESMRRFDFEVTPEDVKRNKHRRNITASHVSIETMEAARPWSRAVMQPGVIRIETTMGEFRILLDADVAPQGVYNFVELCRRGTYVGTEFHKLNQGKFIQGGDPTGKGTGGDSIFGGYFPDERLAESCFKRGSVAYAPMDGPNSNGTQFIIGMRSVKEMTHTHTVFGHVM</sequence>
<evidence type="ECO:0000259" key="4">
    <source>
        <dbReference type="PROSITE" id="PS50072"/>
    </source>
</evidence>
<evidence type="ECO:0000256" key="2">
    <source>
        <dbReference type="ARBA" id="ARBA00023242"/>
    </source>
</evidence>
<keyword evidence="6" id="KW-1185">Reference proteome</keyword>
<dbReference type="PRINTS" id="PR00153">
    <property type="entry name" value="CSAPPISMRASE"/>
</dbReference>
<gene>
    <name evidence="5" type="ORF">KIPB_008883</name>
</gene>
<keyword evidence="3 5" id="KW-0413">Isomerase</keyword>
<feature type="domain" description="PPIase cyclophilin-type" evidence="4">
    <location>
        <begin position="121"/>
        <end position="237"/>
    </location>
</feature>
<evidence type="ECO:0000313" key="5">
    <source>
        <dbReference type="EMBL" id="GIQ86940.1"/>
    </source>
</evidence>
<accession>A0A9K3GLT7</accession>
<comment type="subcellular location">
    <subcellularLocation>
        <location evidence="1">Nucleus</location>
    </subcellularLocation>
</comment>
<comment type="similarity">
    <text evidence="3">Belongs to the cyclophilin-type PPIase family.</text>
</comment>
<dbReference type="InterPro" id="IPR002130">
    <property type="entry name" value="Cyclophilin-type_PPIase_dom"/>
</dbReference>
<dbReference type="Pfam" id="PF00160">
    <property type="entry name" value="Pro_isomerase"/>
    <property type="match status" value="1"/>
</dbReference>
<comment type="function">
    <text evidence="3">PPIases accelerate the folding of proteins. It catalyzes the cis-trans isomerization of proline imidic peptide bonds in oligopeptides.</text>
</comment>
<evidence type="ECO:0000256" key="1">
    <source>
        <dbReference type="ARBA" id="ARBA00004123"/>
    </source>
</evidence>
<dbReference type="GO" id="GO:0003755">
    <property type="term" value="F:peptidyl-prolyl cis-trans isomerase activity"/>
    <property type="evidence" value="ECO:0007669"/>
    <property type="project" value="UniProtKB-UniRule"/>
</dbReference>
<dbReference type="SUPFAM" id="SSF50891">
    <property type="entry name" value="Cyclophilin-like"/>
    <property type="match status" value="1"/>
</dbReference>
<keyword evidence="3" id="KW-0697">Rotamase</keyword>
<protein>
    <recommendedName>
        <fullName evidence="3">Peptidyl-prolyl cis-trans isomerase</fullName>
        <shortName evidence="3">PPIase</shortName>
        <ecNumber evidence="3">5.2.1.8</ecNumber>
    </recommendedName>
</protein>
<dbReference type="PANTHER" id="PTHR45625">
    <property type="entry name" value="PEPTIDYL-PROLYL CIS-TRANS ISOMERASE-RELATED"/>
    <property type="match status" value="1"/>
</dbReference>
<evidence type="ECO:0000256" key="3">
    <source>
        <dbReference type="RuleBase" id="RU363019"/>
    </source>
</evidence>
<dbReference type="PROSITE" id="PS50072">
    <property type="entry name" value="CSA_PPIASE_2"/>
    <property type="match status" value="1"/>
</dbReference>
<reference evidence="5 6" key="1">
    <citation type="journal article" date="2018" name="PLoS ONE">
        <title>The draft genome of Kipferlia bialata reveals reductive genome evolution in fornicate parasites.</title>
        <authorList>
            <person name="Tanifuji G."/>
            <person name="Takabayashi S."/>
            <person name="Kume K."/>
            <person name="Takagi M."/>
            <person name="Nakayama T."/>
            <person name="Kamikawa R."/>
            <person name="Inagaki Y."/>
            <person name="Hashimoto T."/>
        </authorList>
    </citation>
    <scope>NUCLEOTIDE SEQUENCE [LARGE SCALE GENOMIC DNA]</scope>
    <source>
        <strain evidence="5">NY0173</strain>
    </source>
</reference>
<dbReference type="OrthoDB" id="271386at2759"/>
<dbReference type="EMBL" id="BDIP01002865">
    <property type="protein sequence ID" value="GIQ86940.1"/>
    <property type="molecule type" value="Genomic_DNA"/>
</dbReference>
<organism evidence="5 6">
    <name type="scientific">Kipferlia bialata</name>
    <dbReference type="NCBI Taxonomy" id="797122"/>
    <lineage>
        <taxon>Eukaryota</taxon>
        <taxon>Metamonada</taxon>
        <taxon>Carpediemonas-like organisms</taxon>
        <taxon>Kipferlia</taxon>
    </lineage>
</organism>